<evidence type="ECO:0000313" key="1">
    <source>
        <dbReference type="EMBL" id="SFA69025.1"/>
    </source>
</evidence>
<proteinExistence type="predicted"/>
<dbReference type="EMBL" id="FOKI01000001">
    <property type="protein sequence ID" value="SFA69025.1"/>
    <property type="molecule type" value="Genomic_DNA"/>
</dbReference>
<name>A0A1I0UY96_9CLOT</name>
<dbReference type="STRING" id="84698.SAMN04488528_10016"/>
<dbReference type="OrthoDB" id="1909988at2"/>
<evidence type="ECO:0000313" key="2">
    <source>
        <dbReference type="Proteomes" id="UP000198619"/>
    </source>
</evidence>
<reference evidence="1 2" key="1">
    <citation type="submission" date="2016-10" db="EMBL/GenBank/DDBJ databases">
        <authorList>
            <person name="de Groot N.N."/>
        </authorList>
    </citation>
    <scope>NUCLEOTIDE SEQUENCE [LARGE SCALE GENOMIC DNA]</scope>
    <source>
        <strain evidence="1 2">DSM 12271</strain>
    </source>
</reference>
<sequence length="103" mass="11943">MSVYLINYYLKEEHDCGCENHDDHEHHHHHHEDYELIGELKSLGAWAHLMPTSFLLQSTLSETEIFDKLKVTIKEKDTLFISKLDGQATACSIPQAVEWISNH</sequence>
<accession>A0A1I0UY96</accession>
<keyword evidence="2" id="KW-1185">Reference proteome</keyword>
<gene>
    <name evidence="1" type="ORF">SAMN04488528_10016</name>
</gene>
<organism evidence="1 2">
    <name type="scientific">Clostridium frigidicarnis</name>
    <dbReference type="NCBI Taxonomy" id="84698"/>
    <lineage>
        <taxon>Bacteria</taxon>
        <taxon>Bacillati</taxon>
        <taxon>Bacillota</taxon>
        <taxon>Clostridia</taxon>
        <taxon>Eubacteriales</taxon>
        <taxon>Clostridiaceae</taxon>
        <taxon>Clostridium</taxon>
    </lineage>
</organism>
<dbReference type="Proteomes" id="UP000198619">
    <property type="component" value="Unassembled WGS sequence"/>
</dbReference>
<dbReference type="RefSeq" id="WP_090037389.1">
    <property type="nucleotide sequence ID" value="NZ_FOKI01000001.1"/>
</dbReference>
<protein>
    <submittedName>
        <fullName evidence="1">Uncharacterized protein</fullName>
    </submittedName>
</protein>
<dbReference type="AlphaFoldDB" id="A0A1I0UY96"/>